<proteinExistence type="predicted"/>
<keyword evidence="4" id="KW-1185">Reference proteome</keyword>
<dbReference type="EMBL" id="JACETU010000003">
    <property type="protein sequence ID" value="KAF7432567.1"/>
    <property type="molecule type" value="Genomic_DNA"/>
</dbReference>
<dbReference type="PANTHER" id="PTHR10742:SF342">
    <property type="entry name" value="AMINE OXIDASE"/>
    <property type="match status" value="1"/>
</dbReference>
<dbReference type="GO" id="GO:0009063">
    <property type="term" value="P:amino acid catabolic process"/>
    <property type="evidence" value="ECO:0007669"/>
    <property type="project" value="TreeGrafter"/>
</dbReference>
<dbReference type="AlphaFoldDB" id="A0A8H6ZUU4"/>
<dbReference type="GO" id="GO:0001716">
    <property type="term" value="F:L-amino-acid oxidase activity"/>
    <property type="evidence" value="ECO:0007669"/>
    <property type="project" value="TreeGrafter"/>
</dbReference>
<gene>
    <name evidence="3" type="ORF">PC9H_004508</name>
</gene>
<dbReference type="OrthoDB" id="7777654at2759"/>
<evidence type="ECO:0000256" key="1">
    <source>
        <dbReference type="SAM" id="Phobius"/>
    </source>
</evidence>
<dbReference type="Proteomes" id="UP000623687">
    <property type="component" value="Unassembled WGS sequence"/>
</dbReference>
<dbReference type="GeneID" id="59374326"/>
<keyword evidence="1" id="KW-1133">Transmembrane helix</keyword>
<dbReference type="InterPro" id="IPR002937">
    <property type="entry name" value="Amino_oxidase"/>
</dbReference>
<dbReference type="PANTHER" id="PTHR10742">
    <property type="entry name" value="FLAVIN MONOAMINE OXIDASE"/>
    <property type="match status" value="1"/>
</dbReference>
<comment type="caution">
    <text evidence="3">The sequence shown here is derived from an EMBL/GenBank/DDBJ whole genome shotgun (WGS) entry which is preliminary data.</text>
</comment>
<evidence type="ECO:0000259" key="2">
    <source>
        <dbReference type="Pfam" id="PF01593"/>
    </source>
</evidence>
<feature type="domain" description="Amine oxidase" evidence="2">
    <location>
        <begin position="74"/>
        <end position="570"/>
    </location>
</feature>
<dbReference type="VEuPathDB" id="FungiDB:PC9H_004508"/>
<dbReference type="SUPFAM" id="SSF54373">
    <property type="entry name" value="FAD-linked reductases, C-terminal domain"/>
    <property type="match status" value="1"/>
</dbReference>
<feature type="transmembrane region" description="Helical" evidence="1">
    <location>
        <begin position="65"/>
        <end position="83"/>
    </location>
</feature>
<reference evidence="3" key="1">
    <citation type="submission" date="2019-07" db="EMBL/GenBank/DDBJ databases">
        <authorList>
            <person name="Palmer J.M."/>
        </authorList>
    </citation>
    <scope>NUCLEOTIDE SEQUENCE</scope>
    <source>
        <strain evidence="3">PC9</strain>
    </source>
</reference>
<sequence>MGTRDAYAYYGRRLMRKALHATGGHEGVQETLEGEMSVSNALDMLFESGHLPTSKVSEGGKDPEFVVGILGAGIGGLYAALILDSLKIKYEIIEATGRSGGRLYTHKFKKQDGSPGDEYDYYDVGAMRFPDNEVMRRLFHLFNYEPLNTGDFQLHAKLRDYHFEDLKNNNLLYFNDTRRKRGGTGGDDFKWSDLGVGEEYLKVGVTEIMNDAFGPFVDALKRDMVDGGSDGWDLLMEVDAYSTRAYLSTKYIPSPNLGIPREPLATSIVNWCETFSNSTSSFDRAWAESILEELCFNAPQWKLIDGGAEGLADLLVKYLETRGNGCIALNSRVTGVALNADHSLVEVSIEGQPPKSYPHVISTLPLPCLRTIDLSQCKLTHRQTNALRQLTYGPSIKVGIKFRTAWWSTMKDKDGRPLDIVGGQSATDRPSRTIVYPSQGLPKTPSTVLIASYCWTSDAERLGALIDTRAEGYDNQLKELVLRDLAVVHNLDISVLEGEFENMHAWDWSQSRWTMGAFAFYGPGMFSEAYDSLTVPAGQGRLHFAGEALSVRHAWVVGALDSAWRAVKEAIVLTFGDRSPQYKEFHRVWGYNEEWVEKDAEIEPLQSAVFGTVKGTDEEGTISPHVASPKKDLLLQHLARDARKLFVSEH</sequence>
<dbReference type="SUPFAM" id="SSF51905">
    <property type="entry name" value="FAD/NAD(P)-binding domain"/>
    <property type="match status" value="1"/>
</dbReference>
<dbReference type="Gene3D" id="3.50.50.60">
    <property type="entry name" value="FAD/NAD(P)-binding domain"/>
    <property type="match status" value="1"/>
</dbReference>
<protein>
    <recommendedName>
        <fullName evidence="2">Amine oxidase domain-containing protein</fullName>
    </recommendedName>
</protein>
<name>A0A8H6ZUU4_PLEOS</name>
<dbReference type="Gene3D" id="3.90.660.10">
    <property type="match status" value="2"/>
</dbReference>
<evidence type="ECO:0000313" key="4">
    <source>
        <dbReference type="Proteomes" id="UP000623687"/>
    </source>
</evidence>
<dbReference type="InterPro" id="IPR050281">
    <property type="entry name" value="Flavin_monoamine_oxidase"/>
</dbReference>
<dbReference type="InterPro" id="IPR036188">
    <property type="entry name" value="FAD/NAD-bd_sf"/>
</dbReference>
<keyword evidence="1" id="KW-0812">Transmembrane</keyword>
<dbReference type="Pfam" id="PF01593">
    <property type="entry name" value="Amino_oxidase"/>
    <property type="match status" value="1"/>
</dbReference>
<accession>A0A8H6ZUU4</accession>
<keyword evidence="1" id="KW-0472">Membrane</keyword>
<evidence type="ECO:0000313" key="3">
    <source>
        <dbReference type="EMBL" id="KAF7432567.1"/>
    </source>
</evidence>
<organism evidence="3 4">
    <name type="scientific">Pleurotus ostreatus</name>
    <name type="common">Oyster mushroom</name>
    <name type="synonym">White-rot fungus</name>
    <dbReference type="NCBI Taxonomy" id="5322"/>
    <lineage>
        <taxon>Eukaryota</taxon>
        <taxon>Fungi</taxon>
        <taxon>Dikarya</taxon>
        <taxon>Basidiomycota</taxon>
        <taxon>Agaricomycotina</taxon>
        <taxon>Agaricomycetes</taxon>
        <taxon>Agaricomycetidae</taxon>
        <taxon>Agaricales</taxon>
        <taxon>Pleurotineae</taxon>
        <taxon>Pleurotaceae</taxon>
        <taxon>Pleurotus</taxon>
    </lineage>
</organism>
<dbReference type="Gene3D" id="1.10.10.1620">
    <property type="match status" value="1"/>
</dbReference>
<dbReference type="RefSeq" id="XP_036632594.1">
    <property type="nucleotide sequence ID" value="XM_036774092.1"/>
</dbReference>